<evidence type="ECO:0000313" key="1">
    <source>
        <dbReference type="EMBL" id="GLR13251.1"/>
    </source>
</evidence>
<dbReference type="Proteomes" id="UP001156706">
    <property type="component" value="Unassembled WGS sequence"/>
</dbReference>
<proteinExistence type="predicted"/>
<evidence type="ECO:0000313" key="2">
    <source>
        <dbReference type="Proteomes" id="UP001156706"/>
    </source>
</evidence>
<protein>
    <submittedName>
        <fullName evidence="1">Bacteriophage head completion/stabilization protein</fullName>
    </submittedName>
</protein>
<accession>A0ABQ5YE50</accession>
<name>A0ABQ5YE50_9NEIS</name>
<keyword evidence="2" id="KW-1185">Reference proteome</keyword>
<reference evidence="2" key="1">
    <citation type="journal article" date="2019" name="Int. J. Syst. Evol. Microbiol.">
        <title>The Global Catalogue of Microorganisms (GCM) 10K type strain sequencing project: providing services to taxonomists for standard genome sequencing and annotation.</title>
        <authorList>
            <consortium name="The Broad Institute Genomics Platform"/>
            <consortium name="The Broad Institute Genome Sequencing Center for Infectious Disease"/>
            <person name="Wu L."/>
            <person name="Ma J."/>
        </authorList>
    </citation>
    <scope>NUCLEOTIDE SEQUENCE [LARGE SCALE GENOMIC DNA]</scope>
    <source>
        <strain evidence="2">NBRC 110044</strain>
    </source>
</reference>
<dbReference type="EMBL" id="BSOG01000002">
    <property type="protein sequence ID" value="GLR13251.1"/>
    <property type="molecule type" value="Genomic_DNA"/>
</dbReference>
<comment type="caution">
    <text evidence="1">The sequence shown here is derived from an EMBL/GenBank/DDBJ whole genome shotgun (WGS) entry which is preliminary data.</text>
</comment>
<gene>
    <name evidence="1" type="ORF">GCM10007907_20410</name>
</gene>
<sequence>MSNTFIAVPATPATPGTGSDLIAATGFFPSISLAKARQAVRMDGTVTDERLRNAIIEAKATVISDLATWADAQKSLGFATLGDIPATHIDGESIHVHRYRTAVYGLAGASLSERYRSTDQTKSGHEKADSMEPTIDDLRRDARWAIRDILSVSRTTVELI</sequence>
<dbReference type="Pfam" id="PF05926">
    <property type="entry name" value="Phage_GPL"/>
    <property type="match status" value="1"/>
</dbReference>
<dbReference type="InterPro" id="IPR009225">
    <property type="entry name" value="Phage_head_completion_GpL"/>
</dbReference>
<organism evidence="1 2">
    <name type="scientific">Chitinimonas prasina</name>
    <dbReference type="NCBI Taxonomy" id="1434937"/>
    <lineage>
        <taxon>Bacteria</taxon>
        <taxon>Pseudomonadati</taxon>
        <taxon>Pseudomonadota</taxon>
        <taxon>Betaproteobacteria</taxon>
        <taxon>Neisseriales</taxon>
        <taxon>Chitinibacteraceae</taxon>
        <taxon>Chitinimonas</taxon>
    </lineage>
</organism>
<dbReference type="RefSeq" id="WP_284196358.1">
    <property type="nucleotide sequence ID" value="NZ_BSOG01000002.1"/>
</dbReference>